<dbReference type="Proteomes" id="UP001162992">
    <property type="component" value="Chromosome 9"/>
</dbReference>
<gene>
    <name evidence="1" type="ORF">O6H91_09G081400</name>
</gene>
<organism evidence="1 2">
    <name type="scientific">Diphasiastrum complanatum</name>
    <name type="common">Issler's clubmoss</name>
    <name type="synonym">Lycopodium complanatum</name>
    <dbReference type="NCBI Taxonomy" id="34168"/>
    <lineage>
        <taxon>Eukaryota</taxon>
        <taxon>Viridiplantae</taxon>
        <taxon>Streptophyta</taxon>
        <taxon>Embryophyta</taxon>
        <taxon>Tracheophyta</taxon>
        <taxon>Lycopodiopsida</taxon>
        <taxon>Lycopodiales</taxon>
        <taxon>Lycopodiaceae</taxon>
        <taxon>Lycopodioideae</taxon>
        <taxon>Diphasiastrum</taxon>
    </lineage>
</organism>
<evidence type="ECO:0000313" key="1">
    <source>
        <dbReference type="EMBL" id="KAJ7544511.1"/>
    </source>
</evidence>
<keyword evidence="2" id="KW-1185">Reference proteome</keyword>
<evidence type="ECO:0000313" key="2">
    <source>
        <dbReference type="Proteomes" id="UP001162992"/>
    </source>
</evidence>
<sequence>MSLRSFWSVDRNNKNKSSHFADNGIEQDGLPFQDIEPPSFSLGLDDSQQAMPEIFVKDSEPSSDEEEHFGLRIGRRNSARHSTVKPLACEKDKDTSEHDWQNINEQIGEETEFLSPTQSAPNSCLKRLRRGPLPARSEPVKLVDNMLKNCGSSDINKAPSTKRPEYPVTPELISRMIRPAASNAVQSLGAVGSGSHLQGEAAICISDDDIEECSSEDEGVNKHLRTPGVRSTPSLRPLKRPYGFEQSNTDRGRGIQSPFFSVSTSIERPVLSQKTSIGSKEVKFDDRARNMSWDGVPSRETKSTWNEQPSKTYAVVDDVIKELEDGNYEALWNTESLLGNRSKPQRESDFCFMFNKNDRRHSESSREKSPHGKQADVLETEESRIAGLLRKRLPHFIPIDALPSCAEPIFIKYREQFGLQLDTDHRSLLSKQMEEPVENLPRRKARRNYRDSSQVKVKHPTQRKRAERKRQVGSQVYVQAQSFKVSRSGNTHVSPSTGEGGRKGYWVTERSGSRIYVTQDGERLSGTRAYKQYLKENGKSKKAKAHKVK</sequence>
<protein>
    <submittedName>
        <fullName evidence="1">Uncharacterized protein</fullName>
    </submittedName>
</protein>
<dbReference type="EMBL" id="CM055100">
    <property type="protein sequence ID" value="KAJ7544511.1"/>
    <property type="molecule type" value="Genomic_DNA"/>
</dbReference>
<reference evidence="2" key="1">
    <citation type="journal article" date="2024" name="Proc. Natl. Acad. Sci. U.S.A.">
        <title>Extraordinary preservation of gene collinearity over three hundred million years revealed in homosporous lycophytes.</title>
        <authorList>
            <person name="Li C."/>
            <person name="Wickell D."/>
            <person name="Kuo L.Y."/>
            <person name="Chen X."/>
            <person name="Nie B."/>
            <person name="Liao X."/>
            <person name="Peng D."/>
            <person name="Ji J."/>
            <person name="Jenkins J."/>
            <person name="Williams M."/>
            <person name="Shu S."/>
            <person name="Plott C."/>
            <person name="Barry K."/>
            <person name="Rajasekar S."/>
            <person name="Grimwood J."/>
            <person name="Han X."/>
            <person name="Sun S."/>
            <person name="Hou Z."/>
            <person name="He W."/>
            <person name="Dai G."/>
            <person name="Sun C."/>
            <person name="Schmutz J."/>
            <person name="Leebens-Mack J.H."/>
            <person name="Li F.W."/>
            <person name="Wang L."/>
        </authorList>
    </citation>
    <scope>NUCLEOTIDE SEQUENCE [LARGE SCALE GENOMIC DNA]</scope>
    <source>
        <strain evidence="2">cv. PW_Plant_1</strain>
    </source>
</reference>
<comment type="caution">
    <text evidence="1">The sequence shown here is derived from an EMBL/GenBank/DDBJ whole genome shotgun (WGS) entry which is preliminary data.</text>
</comment>
<accession>A0ACC2CR42</accession>
<proteinExistence type="predicted"/>
<name>A0ACC2CR42_DIPCM</name>